<dbReference type="InterPro" id="IPR043502">
    <property type="entry name" value="DNA/RNA_pol_sf"/>
</dbReference>
<dbReference type="RefSeq" id="XP_016475818.1">
    <property type="nucleotide sequence ID" value="XM_016620332.1"/>
</dbReference>
<name>A0A1S4AHB2_TOBAC</name>
<dbReference type="CDD" id="cd09272">
    <property type="entry name" value="RNase_HI_RT_Ty1"/>
    <property type="match status" value="1"/>
</dbReference>
<dbReference type="KEGG" id="nta:107797435"/>
<dbReference type="SUPFAM" id="SSF56672">
    <property type="entry name" value="DNA/RNA polymerases"/>
    <property type="match status" value="1"/>
</dbReference>
<protein>
    <submittedName>
        <fullName evidence="1">Uncharacterized mitochondrial protein AtMg00810-like</fullName>
    </submittedName>
</protein>
<evidence type="ECO:0000313" key="1">
    <source>
        <dbReference type="RefSeq" id="XP_016475818.1"/>
    </source>
</evidence>
<dbReference type="STRING" id="4097.A0A1S4AHB2"/>
<dbReference type="PaxDb" id="4097-A0A1S4AHB2"/>
<reference evidence="1" key="1">
    <citation type="submission" date="2025-08" db="UniProtKB">
        <authorList>
            <consortium name="RefSeq"/>
        </authorList>
    </citation>
    <scope>IDENTIFICATION</scope>
</reference>
<dbReference type="PANTHER" id="PTHR11439:SF472">
    <property type="entry name" value="REVERSE TRANSCRIPTASE TY1_COPIA-TYPE DOMAIN-CONTAINING PROTEIN"/>
    <property type="match status" value="1"/>
</dbReference>
<organism evidence="1">
    <name type="scientific">Nicotiana tabacum</name>
    <name type="common">Common tobacco</name>
    <dbReference type="NCBI Taxonomy" id="4097"/>
    <lineage>
        <taxon>Eukaryota</taxon>
        <taxon>Viridiplantae</taxon>
        <taxon>Streptophyta</taxon>
        <taxon>Embryophyta</taxon>
        <taxon>Tracheophyta</taxon>
        <taxon>Spermatophyta</taxon>
        <taxon>Magnoliopsida</taxon>
        <taxon>eudicotyledons</taxon>
        <taxon>Gunneridae</taxon>
        <taxon>Pentapetalae</taxon>
        <taxon>asterids</taxon>
        <taxon>lamiids</taxon>
        <taxon>Solanales</taxon>
        <taxon>Solanaceae</taxon>
        <taxon>Nicotianoideae</taxon>
        <taxon>Nicotianeae</taxon>
        <taxon>Nicotiana</taxon>
    </lineage>
</organism>
<dbReference type="OMA" id="PINHERT"/>
<gene>
    <name evidence="1" type="primary">LOC107797435</name>
</gene>
<sequence length="234" mass="26276">MTVRTVISVAASRNWPLFTTVDYDTHVGGITDLVLPDATPYQKLIGKLLYLAITRPDINFVVHVLSQFMQQPKASHWEATLRLVRYLMGSSGQGILLKNNPCTQLTVFCDSDWAACLNTRKSVTGYIVKLGDSIISWKLKKQHTMSRSSAEAEYRSMTAAISKIASNPINHERTNHIEIDCHFVRGMIKEGLIVPEHVNTKNQLVDLLTKALRTVQHQFLLSKLGVLDVFYPPA</sequence>
<dbReference type="AlphaFoldDB" id="A0A1S4AHB2"/>
<dbReference type="PANTHER" id="PTHR11439">
    <property type="entry name" value="GAG-POL-RELATED RETROTRANSPOSON"/>
    <property type="match status" value="1"/>
</dbReference>
<proteinExistence type="predicted"/>
<accession>A0A1S4AHB2</accession>
<dbReference type="OrthoDB" id="1733685at2759"/>